<dbReference type="PANTHER" id="PTHR36030">
    <property type="entry name" value="CALMODULIN-BINDING DOMAIN-CONTAINING PROTEIN"/>
    <property type="match status" value="1"/>
</dbReference>
<dbReference type="Proteomes" id="UP001174677">
    <property type="component" value="Chromosome 10"/>
</dbReference>
<organism evidence="2 3">
    <name type="scientific">Hevea brasiliensis</name>
    <name type="common">Para rubber tree</name>
    <name type="synonym">Siphonia brasiliensis</name>
    <dbReference type="NCBI Taxonomy" id="3981"/>
    <lineage>
        <taxon>Eukaryota</taxon>
        <taxon>Viridiplantae</taxon>
        <taxon>Streptophyta</taxon>
        <taxon>Embryophyta</taxon>
        <taxon>Tracheophyta</taxon>
        <taxon>Spermatophyta</taxon>
        <taxon>Magnoliopsida</taxon>
        <taxon>eudicotyledons</taxon>
        <taxon>Gunneridae</taxon>
        <taxon>Pentapetalae</taxon>
        <taxon>rosids</taxon>
        <taxon>fabids</taxon>
        <taxon>Malpighiales</taxon>
        <taxon>Euphorbiaceae</taxon>
        <taxon>Crotonoideae</taxon>
        <taxon>Micrandreae</taxon>
        <taxon>Hevea</taxon>
    </lineage>
</organism>
<reference evidence="2 3" key="1">
    <citation type="journal article" date="2023" name="Plant Biotechnol. J.">
        <title>Chromosome-level wild Hevea brasiliensis genome provides new tools for genomic-assisted breeding and valuable loci to elevate rubber yield.</title>
        <authorList>
            <person name="Cheng H."/>
            <person name="Song X."/>
            <person name="Hu Y."/>
            <person name="Wu T."/>
            <person name="Yang Q."/>
            <person name="An Z."/>
            <person name="Feng S."/>
            <person name="Deng Z."/>
            <person name="Wu W."/>
            <person name="Zeng X."/>
            <person name="Tu M."/>
            <person name="Wang X."/>
            <person name="Huang H."/>
        </authorList>
    </citation>
    <scope>NUCLEOTIDE SEQUENCE [LARGE SCALE GENOMIC DNA]</scope>
    <source>
        <strain evidence="2">MT/VB/25A 57/8</strain>
    </source>
</reference>
<name>A0ABQ9LP49_HEVBR</name>
<dbReference type="PANTHER" id="PTHR36030:SF2">
    <property type="entry name" value="DUF4005 DOMAIN-CONTAINING PROTEIN"/>
    <property type="match status" value="1"/>
</dbReference>
<evidence type="ECO:0000313" key="2">
    <source>
        <dbReference type="EMBL" id="KAJ9169305.1"/>
    </source>
</evidence>
<keyword evidence="3" id="KW-1185">Reference proteome</keyword>
<gene>
    <name evidence="2" type="ORF">P3X46_017511</name>
</gene>
<feature type="region of interest" description="Disordered" evidence="1">
    <location>
        <begin position="22"/>
        <end position="82"/>
    </location>
</feature>
<proteinExistence type="predicted"/>
<feature type="compositionally biased region" description="Polar residues" evidence="1">
    <location>
        <begin position="35"/>
        <end position="73"/>
    </location>
</feature>
<evidence type="ECO:0000313" key="3">
    <source>
        <dbReference type="Proteomes" id="UP001174677"/>
    </source>
</evidence>
<dbReference type="EMBL" id="JARPOI010000010">
    <property type="protein sequence ID" value="KAJ9169305.1"/>
    <property type="molecule type" value="Genomic_DNA"/>
</dbReference>
<comment type="caution">
    <text evidence="2">The sequence shown here is derived from an EMBL/GenBank/DDBJ whole genome shotgun (WGS) entry which is preliminary data.</text>
</comment>
<protein>
    <submittedName>
        <fullName evidence="2">Uncharacterized protein</fullName>
    </submittedName>
</protein>
<sequence>METTSHKGRGFFRGKLAKTKTFLRVNSKPSMPGQCGSNKASPSPYNQNGSVDFPSFQSHANPSSIQRVSSAHQPSSKVSPSPYTPYYSSMDYFPHTQSTQVSTAQLRSFHDYGGDENVDTKASSYITCVRERFKVEKVDSEAW</sequence>
<accession>A0ABQ9LP49</accession>
<evidence type="ECO:0000256" key="1">
    <source>
        <dbReference type="SAM" id="MobiDB-lite"/>
    </source>
</evidence>